<accession>A0A1I6E4Z8</accession>
<dbReference type="STRING" id="39060.SAMN05660706_12611"/>
<dbReference type="SMART" id="SM00909">
    <property type="entry name" value="Germane"/>
    <property type="match status" value="1"/>
</dbReference>
<organism evidence="3 4">
    <name type="scientific">Desulfoscipio geothermicus DSM 3669</name>
    <dbReference type="NCBI Taxonomy" id="1121426"/>
    <lineage>
        <taxon>Bacteria</taxon>
        <taxon>Bacillati</taxon>
        <taxon>Bacillota</taxon>
        <taxon>Clostridia</taxon>
        <taxon>Eubacteriales</taxon>
        <taxon>Desulfallaceae</taxon>
        <taxon>Desulfoscipio</taxon>
    </lineage>
</organism>
<gene>
    <name evidence="3" type="ORF">SAMN05660706_12611</name>
</gene>
<sequence length="198" mass="21667">MKAAIKFFLYMGLIMIILYTSGCFYNNDAGSGKMKEEIITLEQPDCAPTNEATLPVIADTTEKTKVVLYFADDNGNLVAERREIPKVVGIARRTMQELCRGPQNSAISPTLPAGTELLDINIRDGLCTVNFSKQLITAHSGGSAMENQTVYSIVNTLTQFRTVERVQIQVDGRIVDSIAGHIDVSVPLARNSDIINSL</sequence>
<name>A0A1I6E4Z8_9FIRM</name>
<evidence type="ECO:0000256" key="1">
    <source>
        <dbReference type="SAM" id="Phobius"/>
    </source>
</evidence>
<keyword evidence="1" id="KW-0472">Membrane</keyword>
<evidence type="ECO:0000313" key="3">
    <source>
        <dbReference type="EMBL" id="SFR12805.1"/>
    </source>
</evidence>
<dbReference type="RefSeq" id="WP_092485751.1">
    <property type="nucleotide sequence ID" value="NZ_FOYM01000026.1"/>
</dbReference>
<evidence type="ECO:0000259" key="2">
    <source>
        <dbReference type="SMART" id="SM00909"/>
    </source>
</evidence>
<dbReference type="Pfam" id="PF10646">
    <property type="entry name" value="Germane"/>
    <property type="match status" value="1"/>
</dbReference>
<keyword evidence="4" id="KW-1185">Reference proteome</keyword>
<protein>
    <submittedName>
        <fullName evidence="3">Sporulation and spore germination</fullName>
    </submittedName>
</protein>
<dbReference type="EMBL" id="FOYM01000026">
    <property type="protein sequence ID" value="SFR12805.1"/>
    <property type="molecule type" value="Genomic_DNA"/>
</dbReference>
<feature type="transmembrane region" description="Helical" evidence="1">
    <location>
        <begin position="7"/>
        <end position="27"/>
    </location>
</feature>
<dbReference type="InterPro" id="IPR019606">
    <property type="entry name" value="GerMN"/>
</dbReference>
<keyword evidence="1" id="KW-0812">Transmembrane</keyword>
<feature type="domain" description="GerMN" evidence="2">
    <location>
        <begin position="91"/>
        <end position="179"/>
    </location>
</feature>
<evidence type="ECO:0000313" key="4">
    <source>
        <dbReference type="Proteomes" id="UP000199584"/>
    </source>
</evidence>
<proteinExistence type="predicted"/>
<keyword evidence="1" id="KW-1133">Transmembrane helix</keyword>
<dbReference type="OrthoDB" id="9809406at2"/>
<dbReference type="Proteomes" id="UP000199584">
    <property type="component" value="Unassembled WGS sequence"/>
</dbReference>
<dbReference type="AlphaFoldDB" id="A0A1I6E4Z8"/>
<reference evidence="4" key="1">
    <citation type="submission" date="2016-10" db="EMBL/GenBank/DDBJ databases">
        <authorList>
            <person name="Varghese N."/>
            <person name="Submissions S."/>
        </authorList>
    </citation>
    <scope>NUCLEOTIDE SEQUENCE [LARGE SCALE GENOMIC DNA]</scope>
    <source>
        <strain evidence="4">DSM 3669</strain>
    </source>
</reference>